<evidence type="ECO:0000256" key="3">
    <source>
        <dbReference type="ARBA" id="ARBA00022753"/>
    </source>
</evidence>
<feature type="compositionally biased region" description="Polar residues" evidence="6">
    <location>
        <begin position="1838"/>
        <end position="1863"/>
    </location>
</feature>
<feature type="domain" description="SAM" evidence="8">
    <location>
        <begin position="3561"/>
        <end position="3624"/>
    </location>
</feature>
<evidence type="ECO:0000256" key="5">
    <source>
        <dbReference type="SAM" id="Coils"/>
    </source>
</evidence>
<dbReference type="SUPFAM" id="SSF47576">
    <property type="entry name" value="Calponin-homology domain, CH-domain"/>
    <property type="match status" value="1"/>
</dbReference>
<dbReference type="GO" id="GO:0031175">
    <property type="term" value="P:neuron projection development"/>
    <property type="evidence" value="ECO:0007669"/>
    <property type="project" value="TreeGrafter"/>
</dbReference>
<feature type="region of interest" description="Disordered" evidence="6">
    <location>
        <begin position="1311"/>
        <end position="1380"/>
    </location>
</feature>
<evidence type="ECO:0000256" key="6">
    <source>
        <dbReference type="SAM" id="MobiDB-lite"/>
    </source>
</evidence>
<dbReference type="SMART" id="SM00454">
    <property type="entry name" value="SAM"/>
    <property type="match status" value="1"/>
</dbReference>
<dbReference type="GO" id="GO:0051015">
    <property type="term" value="F:actin filament binding"/>
    <property type="evidence" value="ECO:0007669"/>
    <property type="project" value="TreeGrafter"/>
</dbReference>
<name>A0AAE0SH96_9BIVA</name>
<feature type="region of interest" description="Disordered" evidence="6">
    <location>
        <begin position="3192"/>
        <end position="3459"/>
    </location>
</feature>
<feature type="compositionally biased region" description="Acidic residues" evidence="6">
    <location>
        <begin position="2911"/>
        <end position="2928"/>
    </location>
</feature>
<dbReference type="InterPro" id="IPR013761">
    <property type="entry name" value="SAM/pointed_sf"/>
</dbReference>
<dbReference type="PROSITE" id="PS50021">
    <property type="entry name" value="CH"/>
    <property type="match status" value="1"/>
</dbReference>
<feature type="region of interest" description="Disordered" evidence="6">
    <location>
        <begin position="1838"/>
        <end position="1929"/>
    </location>
</feature>
<evidence type="ECO:0000256" key="1">
    <source>
        <dbReference type="ARBA" id="ARBA00004177"/>
    </source>
</evidence>
<feature type="compositionally biased region" description="Polar residues" evidence="6">
    <location>
        <begin position="1909"/>
        <end position="1918"/>
    </location>
</feature>
<dbReference type="GO" id="GO:0015629">
    <property type="term" value="C:actin cytoskeleton"/>
    <property type="evidence" value="ECO:0007669"/>
    <property type="project" value="TreeGrafter"/>
</dbReference>
<feature type="region of interest" description="Disordered" evidence="6">
    <location>
        <begin position="2077"/>
        <end position="2099"/>
    </location>
</feature>
<dbReference type="Gene3D" id="1.10.150.50">
    <property type="entry name" value="Transcription Factor, Ets-1"/>
    <property type="match status" value="1"/>
</dbReference>
<keyword evidence="3" id="KW-0967">Endosome</keyword>
<feature type="region of interest" description="Disordered" evidence="6">
    <location>
        <begin position="879"/>
        <end position="898"/>
    </location>
</feature>
<feature type="compositionally biased region" description="Acidic residues" evidence="6">
    <location>
        <begin position="2934"/>
        <end position="2949"/>
    </location>
</feature>
<feature type="compositionally biased region" description="Low complexity" evidence="6">
    <location>
        <begin position="1464"/>
        <end position="1473"/>
    </location>
</feature>
<dbReference type="PROSITE" id="PS50105">
    <property type="entry name" value="SAM_DOMAIN"/>
    <property type="match status" value="1"/>
</dbReference>
<keyword evidence="2" id="KW-0597">Phosphoprotein</keyword>
<dbReference type="SMART" id="SM00033">
    <property type="entry name" value="CH"/>
    <property type="match status" value="1"/>
</dbReference>
<dbReference type="FunFam" id="1.10.418.10:FF:000023">
    <property type="entry name" value="EH domain-binding protein 1 isoform X1"/>
    <property type="match status" value="1"/>
</dbReference>
<dbReference type="GO" id="GO:0030425">
    <property type="term" value="C:dendrite"/>
    <property type="evidence" value="ECO:0007669"/>
    <property type="project" value="TreeGrafter"/>
</dbReference>
<dbReference type="GO" id="GO:0014069">
    <property type="term" value="C:postsynaptic density"/>
    <property type="evidence" value="ECO:0007669"/>
    <property type="project" value="TreeGrafter"/>
</dbReference>
<feature type="compositionally biased region" description="Basic and acidic residues" evidence="6">
    <location>
        <begin position="3285"/>
        <end position="3307"/>
    </location>
</feature>
<dbReference type="GO" id="GO:0005768">
    <property type="term" value="C:endosome"/>
    <property type="evidence" value="ECO:0007669"/>
    <property type="project" value="UniProtKB-SubCell"/>
</dbReference>
<sequence length="3656" mass="405185">MPGKVNKLFKWCKKVTEPYDNVNLVNMTTSWKSGLAFCAIIHQFRPDLIDFDTLSEDDPYRNNKIAFHTAEKELGIPALLDAEDLIKMPIPDRFSIATYVAQFYDKFKDLPEIGKPKRSRINASDATISQTSGLLAKKVDLQTDNNDITTSNTSGVTDVADLTLEETYSKDTSDPTEDDNLEKSHALLDQGRCNEQATIPSVPDRVNNNPHLEVHTSRDAAQIFDLNNTLSDLAEKKEYIFFPDSRCLEFPENSTHVAKNIKTDFGEYSYQAHGWHIRVNAGSVEEDKGVGWSSDYKQNVDSHQNYRDESSHPQCSKYERNVECINLPLIDSNSELHVLTMDTFSGSLVKDIDSNTFAQGVDNDHGGKIDDRSRDVDENMDEISDDANNITEKVVEERENAGNWGIQNNILEESGSDSKLTWKVLNTSTHQNHYSGDFGNHGDNFLGIIKTEKVDLENTVEGKGDNIDEDDPKRKTTFLEMKLSDLVTENIDNKQKIYGFENDQSNSIGVASVDMIGEYPDVINESEEKKGNCSLQIEVESERNISVLEMTIVDSMTETISNKDKISQLEKTESDPDHTSSSLVSVIANTTQATDMTQTGASVEVILPLDDVSCHIATVQTVVTGSISHKTGHGKKSESQVISTLHDRFDDIPKDEASDVISIDEVSDNLQNNANEIPPPQTEACVRHICEMASNSDNSDSGATSISTSSCEFKSCEENVFEVSGKSENVGEDIVESILISNHKKTDEKDTCEKADNFHGQDNVVDSMSSSETVEQSDIHAISHLAKEIVASIIMQTVAGSEKVITTEKGAGKEYNDTNETCDERMERISAHGPSSDPSPSEDDSDLELKQIADSIDTIILKTVFMDIESVDKDDNGIISDPRDIGSQNSEHLNGSIGTEMTNIDGVAKTLENYADCDHVDIGSTTETQAAGEACSVPTEIILTTDYNVHSSNEGTHVPEFSHQVEAADDIMSHGDNFDFNGRVFVDHGIKTMPLSSDNENSQYQGENTERKRTSLMVKLSYGGQSEDNYIQDGKDHAIDGIGSECKYMVRDENVTELENSPVVNLKEVEISPESHVKYEAEKIDCKIPLEDKCSHLQYQQNSNLHENAPLPSNRSIEVLQYVMHDGNNHASGEEDLFDKSSFEQNIESVLEQSYQGLELQSDNQVDKAAYSSGPAVFSSCLEAKEILTSAVTKQNKASLNYVGRNEKDKNTAFEMQDGNDGVLVSRDISEKNDAIMFCGFENSAVNSNYGSEVGNKYEMSDQSDIRFEVEEIGDDIGAFSEKGGETEFAELDLDIIKKAAIMAKQMAVRLSSEKKAKQEEEENMKNSDVKEEKESKEKKGSKDYHAEKIIFEEGTDEKTDPKANSSFEETVEKHTEEEKLDKSKISASVSRIQYLTRPTRFDSQAADRFGEDSLDNSYSQDFKRKMKLFSRAECNNGEPPQTNSDYAQRSGTVSDIFKRKLTKSTSFPTSSHSSDRSAFSGTISNTSCKGNVKSVLQQLENQRNERGYMHRPFEVIKTEGLMEEEVYDETKQWPMKMVSNKEPREIKLTVQPVSAKFEKEQVSENQVESILRRRESLTKTPDKTPRKVCVDIHPVMEQLQKGRENENDSELVISDKRLVRKQDSISDGVPSKLDIVIQPVTAKLDHSYHEKELPKANMLSNESNKVLRRAISGASHETGNTPQKHSIALHPVVAKPWSPNVTQTRVLVMPNVIFSKKSSTSLVHPKAELLNPVKEPPLPVSAKAIHEKMVLSSDEVSSEMVSSDLLRRNSSETKSPPPLIVSVRPLSAKVELEQGAKATEKTVEATKEKMFKTGFISPNSVRLSLHSTDNMVISDVTDQNNSLSSPSDMTQSNQRNVVSSGQGWFKKRDKSTSGFDKPGNISHVQSCLQKQVHKTGLEDTSEERKTSLLKSSSCSEADQSDLRPDDSRQAKLLRKTLSDAPKYTVRELVVNTATSKVLKSTKSIYETIKAYQGKDSELELKSKCSVTEPKRFAQDTASSLDSPTHEKGKSLTHVSTGRDSYLVHHGDQKMDLEDQNGCQEEMLKNQIQTVLLPDVQKNHDAIPPSHVISTVPEILSKDEESSPTSEGLHKELQPSRLYERPAVNGKAMEQRNFSIEALESETVIYKNGNVIVSEEIHSEKGVTELGASQIEMKTAIMATEIGMDTDQKAANVGMDTDQKAANVGMDTDQKAANVGMDTDQKAANVGMETDQKAANVGMDTDQKAANVGMDTDQKAANVGMEIEQKAANVGMDTDQKAANVGMDTNQKAANVGMDTDQKAANNVMETEQMVTNIEMEIEQIATNIVMEIEQKAVNIVMETKQMAPNIGMEIEQKAVKNVMEIEQMATNIVMEIEQKAVNIVMETKQMAPNIGMEIEQKAVNIVMETEQKAANIGMEIEQKAPNIGMEIDQKVANIGMETDQKAANIGMKIDQKAANIGMEIEQKAANIGMETDQMAANIEMDTGQEAVNIGIKTDQKVADIGIDTDQKIANIEMEIDQKAANIEMETYQKVANIGIETDQKVANIGMKMDQKATDIEIEIDQSTANIVMKTDKKAAIIEMETDQKVINIETDQKVAVFGMETDQKVANIGMGTSDMVTEIKLKIENDVCKKYLEREENALVVITGFKKDEGGLLFPSGSSDDATDLTVSKLEPHSINEKSGLHVESSLGLVTDESISEQEVVTTVSPVQSFLCGQVIDSETKKHCEETQIEVKAFSQYETGLVINNEFNEEKVFVLDEDLCSDKIKLDEVKTCSMNIFGLCTEEISFLSKPDDTLDGGIGVSKSHSSDLDHSGEESVFKEETIQPVYIETENTLPEFLIWRETKDSRTDEETSDFEDKKFVIGREKDPSKSEVARLIQQSLDLDRRREEMRIRDQEQMQALHDHFKPRDEVLEHEHLRRMSEGSERMEKEDTLDDDDSDDEEEADEGEESQREEGEEELVEEVVEEVSVSEEYNAGEATPMSMPSGIDTDNSVSSPEENGKVAIEVFDLQDSSSESVSPDMESQALFIKLKEVQTKNSVLEAELAKLKARIIMLEKEESHRKQYEKKCEDMAMRLRDVEKSLENAMREKNHYQDMLEGSQGQYIGLEKKMKGSYTALEKKYHKAKKLIKDYQLREKDFIQERESLLQQQIEKDQQYNALVKSLKDRIIQLEGDLNETLAAAGLPGNILPSINGQKVDTSAITKASTIPVSSTPKVFLSSSSPIRSLSGADTESISSGSEASSLEPVTSPDLDDESKKLEVSLKDKMELESVPQTTLLDTSASRSKGILATAGGLAARRPPTKKLKSSDSSESEKSESHDHVENRAAESESGLETWIKHDSDSTVRKNDTKKRKAAQPSPGKESPQDFPSYPDSPPPPPPPTQPPPLLLEGDTASEKSQSRTDEEGSEETLSQTSYDPTNPNFKGLDSEIPDSVSIDTTDTLETQGSGSSGTASSGTGNKKSSGKSISLPKLPFKFATSGSKDKGNGGIVLLSNKSLEASNDAPRSEGGITLISKKALNTGYDFDGASVNSDASSGYMVSEPDVVSKGSSFSLNISGTPAVQESPASQNRQNQFQSCAIAEWNIEHVRHWLLGLEMEKYSSLFTEKNITGSQLLLLDGNRLKTLGISDSKDRELLKKKIKEIKATADKERKQQEKEKKLQEKEQKLKEKEQKKQKKK</sequence>
<proteinExistence type="predicted"/>
<dbReference type="Pfam" id="PF07647">
    <property type="entry name" value="SAM_2"/>
    <property type="match status" value="1"/>
</dbReference>
<feature type="coiled-coil region" evidence="5">
    <location>
        <begin position="3010"/>
        <end position="3114"/>
    </location>
</feature>
<feature type="domain" description="Calponin-homology (CH)" evidence="7">
    <location>
        <begin position="2"/>
        <end position="108"/>
    </location>
</feature>
<keyword evidence="4 5" id="KW-0175">Coiled coil</keyword>
<keyword evidence="10" id="KW-1185">Reference proteome</keyword>
<dbReference type="EMBL" id="JAEAOA010002340">
    <property type="protein sequence ID" value="KAK3591679.1"/>
    <property type="molecule type" value="Genomic_DNA"/>
</dbReference>
<evidence type="ECO:0000259" key="7">
    <source>
        <dbReference type="PROSITE" id="PS50021"/>
    </source>
</evidence>
<dbReference type="SUPFAM" id="SSF47769">
    <property type="entry name" value="SAM/Pointed domain"/>
    <property type="match status" value="1"/>
</dbReference>
<dbReference type="GO" id="GO:0019722">
    <property type="term" value="P:calcium-mediated signaling"/>
    <property type="evidence" value="ECO:0007669"/>
    <property type="project" value="TreeGrafter"/>
</dbReference>
<feature type="compositionally biased region" description="Basic and acidic residues" evidence="6">
    <location>
        <begin position="3315"/>
        <end position="3327"/>
    </location>
</feature>
<feature type="compositionally biased region" description="Basic and acidic residues" evidence="6">
    <location>
        <begin position="3234"/>
        <end position="3248"/>
    </location>
</feature>
<feature type="compositionally biased region" description="Basic and acidic residues" evidence="6">
    <location>
        <begin position="1371"/>
        <end position="1380"/>
    </location>
</feature>
<evidence type="ECO:0000313" key="10">
    <source>
        <dbReference type="Proteomes" id="UP001195483"/>
    </source>
</evidence>
<feature type="region of interest" description="Disordered" evidence="6">
    <location>
        <begin position="2899"/>
        <end position="2977"/>
    </location>
</feature>
<feature type="compositionally biased region" description="Basic and acidic residues" evidence="6">
    <location>
        <begin position="1312"/>
        <end position="1362"/>
    </location>
</feature>
<dbReference type="GO" id="GO:0007015">
    <property type="term" value="P:actin filament organization"/>
    <property type="evidence" value="ECO:0007669"/>
    <property type="project" value="TreeGrafter"/>
</dbReference>
<gene>
    <name evidence="9" type="ORF">CHS0354_040599</name>
</gene>
<feature type="compositionally biased region" description="Polar residues" evidence="6">
    <location>
        <begin position="2968"/>
        <end position="2977"/>
    </location>
</feature>
<feature type="region of interest" description="Disordered" evidence="6">
    <location>
        <begin position="1464"/>
        <end position="1485"/>
    </location>
</feature>
<dbReference type="Gene3D" id="1.10.418.10">
    <property type="entry name" value="Calponin-like domain"/>
    <property type="match status" value="1"/>
</dbReference>
<feature type="compositionally biased region" description="Basic and acidic residues" evidence="6">
    <location>
        <begin position="2088"/>
        <end position="2099"/>
    </location>
</feature>
<feature type="region of interest" description="Disordered" evidence="6">
    <location>
        <begin position="1995"/>
        <end position="2017"/>
    </location>
</feature>
<comment type="caution">
    <text evidence="9">The sequence shown here is derived from an EMBL/GenBank/DDBJ whole genome shotgun (WGS) entry which is preliminary data.</text>
</comment>
<feature type="compositionally biased region" description="Basic and acidic residues" evidence="6">
    <location>
        <begin position="3373"/>
        <end position="3383"/>
    </location>
</feature>
<comment type="subcellular location">
    <subcellularLocation>
        <location evidence="1">Endosome</location>
    </subcellularLocation>
</comment>
<dbReference type="PANTHER" id="PTHR16154:SF6">
    <property type="entry name" value="SPINOPHILIN, ISOFORM J"/>
    <property type="match status" value="1"/>
</dbReference>
<feature type="compositionally biased region" description="Low complexity" evidence="6">
    <location>
        <begin position="3423"/>
        <end position="3447"/>
    </location>
</feature>
<organism evidence="9 10">
    <name type="scientific">Potamilus streckersoni</name>
    <dbReference type="NCBI Taxonomy" id="2493646"/>
    <lineage>
        <taxon>Eukaryota</taxon>
        <taxon>Metazoa</taxon>
        <taxon>Spiralia</taxon>
        <taxon>Lophotrochozoa</taxon>
        <taxon>Mollusca</taxon>
        <taxon>Bivalvia</taxon>
        <taxon>Autobranchia</taxon>
        <taxon>Heteroconchia</taxon>
        <taxon>Palaeoheterodonta</taxon>
        <taxon>Unionida</taxon>
        <taxon>Unionoidea</taxon>
        <taxon>Unionidae</taxon>
        <taxon>Ambleminae</taxon>
        <taxon>Lampsilini</taxon>
        <taxon>Potamilus</taxon>
    </lineage>
</organism>
<reference evidence="9" key="2">
    <citation type="journal article" date="2021" name="Genome Biol. Evol.">
        <title>Developing a high-quality reference genome for a parasitic bivalve with doubly uniparental inheritance (Bivalvia: Unionida).</title>
        <authorList>
            <person name="Smith C.H."/>
        </authorList>
    </citation>
    <scope>NUCLEOTIDE SEQUENCE</scope>
    <source>
        <strain evidence="9">CHS0354</strain>
        <tissue evidence="9">Mantle</tissue>
    </source>
</reference>
<dbReference type="Proteomes" id="UP001195483">
    <property type="component" value="Unassembled WGS sequence"/>
</dbReference>
<dbReference type="FunFam" id="1.10.150.50:FF:000008">
    <property type="entry name" value="Neurabin-1 isoform 1-like protein"/>
    <property type="match status" value="1"/>
</dbReference>
<dbReference type="InterPro" id="IPR036872">
    <property type="entry name" value="CH_dom_sf"/>
</dbReference>
<dbReference type="PANTHER" id="PTHR16154">
    <property type="entry name" value="NEURABIN"/>
    <property type="match status" value="1"/>
</dbReference>
<feature type="compositionally biased region" description="Basic and acidic residues" evidence="6">
    <location>
        <begin position="2899"/>
        <end position="2910"/>
    </location>
</feature>
<protein>
    <submittedName>
        <fullName evidence="9">Uncharacterized protein</fullName>
    </submittedName>
</protein>
<feature type="compositionally biased region" description="Pro residues" evidence="6">
    <location>
        <begin position="3351"/>
        <end position="3366"/>
    </location>
</feature>
<dbReference type="InterPro" id="IPR001660">
    <property type="entry name" value="SAM"/>
</dbReference>
<evidence type="ECO:0000259" key="8">
    <source>
        <dbReference type="PROSITE" id="PS50105"/>
    </source>
</evidence>
<feature type="compositionally biased region" description="Polar residues" evidence="6">
    <location>
        <begin position="3388"/>
        <end position="3401"/>
    </location>
</feature>
<dbReference type="Pfam" id="PF00307">
    <property type="entry name" value="CH"/>
    <property type="match status" value="1"/>
</dbReference>
<evidence type="ECO:0000256" key="4">
    <source>
        <dbReference type="ARBA" id="ARBA00023054"/>
    </source>
</evidence>
<feature type="region of interest" description="Disordered" evidence="6">
    <location>
        <begin position="3625"/>
        <end position="3656"/>
    </location>
</feature>
<evidence type="ECO:0000313" key="9">
    <source>
        <dbReference type="EMBL" id="KAK3591679.1"/>
    </source>
</evidence>
<feature type="compositionally biased region" description="Basic and acidic residues" evidence="6">
    <location>
        <begin position="3625"/>
        <end position="3650"/>
    </location>
</feature>
<dbReference type="InterPro" id="IPR001715">
    <property type="entry name" value="CH_dom"/>
</dbReference>
<dbReference type="InterPro" id="IPR043446">
    <property type="entry name" value="Neurabin-like"/>
</dbReference>
<feature type="compositionally biased region" description="Low complexity" evidence="6">
    <location>
        <begin position="3198"/>
        <end position="3224"/>
    </location>
</feature>
<accession>A0AAE0SH96</accession>
<evidence type="ECO:0000256" key="2">
    <source>
        <dbReference type="ARBA" id="ARBA00022553"/>
    </source>
</evidence>
<reference evidence="9" key="1">
    <citation type="journal article" date="2021" name="Genome Biol. Evol.">
        <title>A High-Quality Reference Genome for a Parasitic Bivalve with Doubly Uniparental Inheritance (Bivalvia: Unionida).</title>
        <authorList>
            <person name="Smith C.H."/>
        </authorList>
    </citation>
    <scope>NUCLEOTIDE SEQUENCE</scope>
    <source>
        <strain evidence="9">CHS0354</strain>
    </source>
</reference>
<feature type="compositionally biased region" description="Polar residues" evidence="6">
    <location>
        <begin position="3251"/>
        <end position="3263"/>
    </location>
</feature>
<feature type="compositionally biased region" description="Polar residues" evidence="6">
    <location>
        <begin position="886"/>
        <end position="898"/>
    </location>
</feature>
<reference evidence="9" key="3">
    <citation type="submission" date="2023-05" db="EMBL/GenBank/DDBJ databases">
        <authorList>
            <person name="Smith C.H."/>
        </authorList>
    </citation>
    <scope>NUCLEOTIDE SEQUENCE</scope>
    <source>
        <strain evidence="9">CHS0354</strain>
        <tissue evidence="9">Mantle</tissue>
    </source>
</reference>